<keyword evidence="7" id="KW-1185">Reference proteome</keyword>
<feature type="transmembrane region" description="Helical" evidence="5">
    <location>
        <begin position="285"/>
        <end position="305"/>
    </location>
</feature>
<evidence type="ECO:0000256" key="1">
    <source>
        <dbReference type="ARBA" id="ARBA00004141"/>
    </source>
</evidence>
<dbReference type="GO" id="GO:0022857">
    <property type="term" value="F:transmembrane transporter activity"/>
    <property type="evidence" value="ECO:0007669"/>
    <property type="project" value="InterPro"/>
</dbReference>
<sequence length="453" mass="49896">MMKPPSPFSIPNIRLFILFRILFNSRFYYPVFTILFLDYGLTIEQFSLLNTVWAITIFCAEVPSGALADIIGRRQLVVGTSFLMVVEMALICFVPLGNGTLIFSVFLLNRILSGLAEALASGADEAIAYDSLAAEGDTRDWPRVLSVQMRLRSVAAVISMAVGALIYDPATVNRLLAWIGSNLQVTQQTTMRYPIFLTLLLAVAACVVTLRIREPADDSGQPPRPGDILRTMNATGRMTLAAGRWIFRTPFALAVILFGMVYDHVLRLIVTLTSQYFRLISLPEASFGLIGAGMSLLGIVSPKVAEAMVQRFSPAANVLWLAALTLIALSATAAFFPYLGLLPIALIFFLMMLESFFSSHYLNRITPSHQRATVLSFKGMAFNLAYGMIGILFAVLVAELRHRGAADQPLPIADAAFIGAIGWLPWYALVVLVPIIAYFSLRLRNSEEIRRRG</sequence>
<keyword evidence="4 5" id="KW-0472">Membrane</keyword>
<comment type="caution">
    <text evidence="6">The sequence shown here is derived from an EMBL/GenBank/DDBJ whole genome shotgun (WGS) entry which is preliminary data.</text>
</comment>
<dbReference type="Pfam" id="PF07690">
    <property type="entry name" value="MFS_1"/>
    <property type="match status" value="1"/>
</dbReference>
<dbReference type="PANTHER" id="PTHR23530">
    <property type="entry name" value="TRANSPORT PROTEIN-RELATED"/>
    <property type="match status" value="1"/>
</dbReference>
<evidence type="ECO:0000256" key="3">
    <source>
        <dbReference type="ARBA" id="ARBA00022989"/>
    </source>
</evidence>
<evidence type="ECO:0000313" key="7">
    <source>
        <dbReference type="Proteomes" id="UP000539642"/>
    </source>
</evidence>
<organism evidence="6 7">
    <name type="scientific">Desulfoprunum benzoelyticum</name>
    <dbReference type="NCBI Taxonomy" id="1506996"/>
    <lineage>
        <taxon>Bacteria</taxon>
        <taxon>Pseudomonadati</taxon>
        <taxon>Thermodesulfobacteriota</taxon>
        <taxon>Desulfobulbia</taxon>
        <taxon>Desulfobulbales</taxon>
        <taxon>Desulfobulbaceae</taxon>
        <taxon>Desulfoprunum</taxon>
    </lineage>
</organism>
<feature type="transmembrane region" description="Helical" evidence="5">
    <location>
        <begin position="342"/>
        <end position="362"/>
    </location>
</feature>
<feature type="transmembrane region" description="Helical" evidence="5">
    <location>
        <begin position="245"/>
        <end position="265"/>
    </location>
</feature>
<evidence type="ECO:0000256" key="4">
    <source>
        <dbReference type="ARBA" id="ARBA00023136"/>
    </source>
</evidence>
<dbReference type="RefSeq" id="WP_183350043.1">
    <property type="nucleotide sequence ID" value="NZ_JACHEO010000007.1"/>
</dbReference>
<evidence type="ECO:0000313" key="6">
    <source>
        <dbReference type="EMBL" id="MBB5347866.1"/>
    </source>
</evidence>
<comment type="subcellular location">
    <subcellularLocation>
        <location evidence="1">Membrane</location>
        <topology evidence="1">Multi-pass membrane protein</topology>
    </subcellularLocation>
</comment>
<feature type="transmembrane region" description="Helical" evidence="5">
    <location>
        <begin position="374"/>
        <end position="397"/>
    </location>
</feature>
<dbReference type="InterPro" id="IPR011701">
    <property type="entry name" value="MFS"/>
</dbReference>
<dbReference type="GO" id="GO:0016020">
    <property type="term" value="C:membrane"/>
    <property type="evidence" value="ECO:0007669"/>
    <property type="project" value="UniProtKB-SubCell"/>
</dbReference>
<dbReference type="SUPFAM" id="SSF103473">
    <property type="entry name" value="MFS general substrate transporter"/>
    <property type="match status" value="1"/>
</dbReference>
<dbReference type="InterPro" id="IPR053160">
    <property type="entry name" value="MFS_DHA3_Transporter"/>
</dbReference>
<reference evidence="6 7" key="1">
    <citation type="submission" date="2020-08" db="EMBL/GenBank/DDBJ databases">
        <title>Genomic Encyclopedia of Type Strains, Phase IV (KMG-IV): sequencing the most valuable type-strain genomes for metagenomic binning, comparative biology and taxonomic classification.</title>
        <authorList>
            <person name="Goeker M."/>
        </authorList>
    </citation>
    <scope>NUCLEOTIDE SEQUENCE [LARGE SCALE GENOMIC DNA]</scope>
    <source>
        <strain evidence="6 7">DSM 28570</strain>
    </source>
</reference>
<feature type="transmembrane region" description="Helical" evidence="5">
    <location>
        <begin position="193"/>
        <end position="212"/>
    </location>
</feature>
<proteinExistence type="predicted"/>
<dbReference type="EMBL" id="JACHEO010000007">
    <property type="protein sequence ID" value="MBB5347866.1"/>
    <property type="molecule type" value="Genomic_DNA"/>
</dbReference>
<keyword evidence="3 5" id="KW-1133">Transmembrane helix</keyword>
<dbReference type="Gene3D" id="1.20.1250.20">
    <property type="entry name" value="MFS general substrate transporter like domains"/>
    <property type="match status" value="1"/>
</dbReference>
<feature type="transmembrane region" description="Helical" evidence="5">
    <location>
        <begin position="417"/>
        <end position="441"/>
    </location>
</feature>
<gene>
    <name evidence="6" type="ORF">HNQ81_001595</name>
</gene>
<feature type="transmembrane region" description="Helical" evidence="5">
    <location>
        <begin position="317"/>
        <end position="336"/>
    </location>
</feature>
<dbReference type="PROSITE" id="PS00216">
    <property type="entry name" value="SUGAR_TRANSPORT_1"/>
    <property type="match status" value="1"/>
</dbReference>
<feature type="transmembrane region" description="Helical" evidence="5">
    <location>
        <begin position="82"/>
        <end position="108"/>
    </location>
</feature>
<accession>A0A840USQ3</accession>
<name>A0A840USQ3_9BACT</name>
<evidence type="ECO:0000256" key="2">
    <source>
        <dbReference type="ARBA" id="ARBA00022692"/>
    </source>
</evidence>
<dbReference type="InterPro" id="IPR005829">
    <property type="entry name" value="Sugar_transporter_CS"/>
</dbReference>
<dbReference type="AlphaFoldDB" id="A0A840USQ3"/>
<dbReference type="PANTHER" id="PTHR23530:SF1">
    <property type="entry name" value="PERMEASE, MAJOR FACILITATOR SUPERFAMILY-RELATED"/>
    <property type="match status" value="1"/>
</dbReference>
<protein>
    <submittedName>
        <fullName evidence="6">MFS family permease</fullName>
    </submittedName>
</protein>
<evidence type="ECO:0000256" key="5">
    <source>
        <dbReference type="SAM" id="Phobius"/>
    </source>
</evidence>
<feature type="transmembrane region" description="Helical" evidence="5">
    <location>
        <begin position="12"/>
        <end position="29"/>
    </location>
</feature>
<keyword evidence="2 5" id="KW-0812">Transmembrane</keyword>
<feature type="transmembrane region" description="Helical" evidence="5">
    <location>
        <begin position="149"/>
        <end position="167"/>
    </location>
</feature>
<dbReference type="Proteomes" id="UP000539642">
    <property type="component" value="Unassembled WGS sequence"/>
</dbReference>
<dbReference type="InterPro" id="IPR036259">
    <property type="entry name" value="MFS_trans_sf"/>
</dbReference>